<sequence>MTEAEREHEWNRDRLLVEIAEAVERMLELTRHTHPSGSMLTLGATQQQDRLEAARERFVGSMEKQ</sequence>
<evidence type="ECO:0000256" key="1">
    <source>
        <dbReference type="SAM" id="MobiDB-lite"/>
    </source>
</evidence>
<feature type="compositionally biased region" description="Basic and acidic residues" evidence="1">
    <location>
        <begin position="49"/>
        <end position="65"/>
    </location>
</feature>
<feature type="compositionally biased region" description="Polar residues" evidence="1">
    <location>
        <begin position="35"/>
        <end position="48"/>
    </location>
</feature>
<reference evidence="2 4" key="1">
    <citation type="submission" date="2016-10" db="EMBL/GenBank/DDBJ databases">
        <title>Draft genome sequence of Methylobacterium extorquens CP3, a seed endophyte of Crotalaria pumila with plant growth-promoting and metal tolerance properties.</title>
        <authorList>
            <person name="Sanchez-Lopez A.S."/>
            <person name="Van Hamme J.D."/>
            <person name="Thijs S."/>
            <person name="Mcammond B.M."/>
            <person name="Stevens V."/>
            <person name="Gonzalez-Chavez M.D.C."/>
            <person name="Vangronsveld J."/>
        </authorList>
    </citation>
    <scope>NUCLEOTIDE SEQUENCE [LARGE SCALE GENOMIC DNA]</scope>
    <source>
        <strain evidence="2 4">CP3</strain>
    </source>
</reference>
<evidence type="ECO:0000313" key="4">
    <source>
        <dbReference type="Proteomes" id="UP000180215"/>
    </source>
</evidence>
<evidence type="ECO:0000313" key="2">
    <source>
        <dbReference type="EMBL" id="OHV17655.1"/>
    </source>
</evidence>
<gene>
    <name evidence="2" type="ORF">BK022_04200</name>
    <name evidence="3" type="ORF">KEC54_27915</name>
</gene>
<dbReference type="EMBL" id="MNAO01000027">
    <property type="protein sequence ID" value="OHV17655.1"/>
    <property type="molecule type" value="Genomic_DNA"/>
</dbReference>
<dbReference type="Proteomes" id="UP000180215">
    <property type="component" value="Unassembled WGS sequence"/>
</dbReference>
<protein>
    <submittedName>
        <fullName evidence="2">Uncharacterized protein</fullName>
    </submittedName>
</protein>
<dbReference type="GeneID" id="72993112"/>
<proteinExistence type="predicted"/>
<dbReference type="AlphaFoldDB" id="A0A1S1P9I5"/>
<name>A0A1S1P9I5_METEX</name>
<evidence type="ECO:0000313" key="3">
    <source>
        <dbReference type="EMBL" id="WHQ70087.1"/>
    </source>
</evidence>
<reference evidence="3" key="2">
    <citation type="journal article" date="2022" name="Biotechnol. Bioprocess Eng.">
        <title>Pan-genome Analysis Reveals Comparative Genomic Features of Central Metabolic Pathways in Methylorubrum extorquens.</title>
        <authorList>
            <person name="Lee G.M."/>
            <person name="Scott-Nevros Z.K."/>
            <person name="Lee S.-M."/>
            <person name="Kim D."/>
        </authorList>
    </citation>
    <scope>NUCLEOTIDE SEQUENCE</scope>
    <source>
        <strain evidence="3">ATCC 55366</strain>
    </source>
</reference>
<dbReference type="RefSeq" id="WP_012255907.1">
    <property type="nucleotide sequence ID" value="NZ_BJVP01000001.1"/>
</dbReference>
<dbReference type="EMBL" id="CP073633">
    <property type="protein sequence ID" value="WHQ70087.1"/>
    <property type="molecule type" value="Genomic_DNA"/>
</dbReference>
<dbReference type="Proteomes" id="UP001223720">
    <property type="component" value="Chromosome"/>
</dbReference>
<organism evidence="2 4">
    <name type="scientific">Methylorubrum extorquens</name>
    <name type="common">Methylobacterium dichloromethanicum</name>
    <name type="synonym">Methylobacterium extorquens</name>
    <dbReference type="NCBI Taxonomy" id="408"/>
    <lineage>
        <taxon>Bacteria</taxon>
        <taxon>Pseudomonadati</taxon>
        <taxon>Pseudomonadota</taxon>
        <taxon>Alphaproteobacteria</taxon>
        <taxon>Hyphomicrobiales</taxon>
        <taxon>Methylobacteriaceae</taxon>
        <taxon>Methylorubrum</taxon>
    </lineage>
</organism>
<accession>A0A1S1P9I5</accession>
<feature type="region of interest" description="Disordered" evidence="1">
    <location>
        <begin position="35"/>
        <end position="65"/>
    </location>
</feature>